<evidence type="ECO:0000256" key="7">
    <source>
        <dbReference type="ARBA" id="ARBA00023065"/>
    </source>
</evidence>
<dbReference type="InterPro" id="IPR023614">
    <property type="entry name" value="Porin_dom_sf"/>
</dbReference>
<evidence type="ECO:0000313" key="13">
    <source>
        <dbReference type="EMBL" id="SHH78369.1"/>
    </source>
</evidence>
<evidence type="ECO:0000256" key="6">
    <source>
        <dbReference type="ARBA" id="ARBA00022729"/>
    </source>
</evidence>
<dbReference type="PRINTS" id="PR00184">
    <property type="entry name" value="NEISSPPORIN"/>
</dbReference>
<evidence type="ECO:0000256" key="5">
    <source>
        <dbReference type="ARBA" id="ARBA00022692"/>
    </source>
</evidence>
<dbReference type="Gene3D" id="2.40.160.10">
    <property type="entry name" value="Porin"/>
    <property type="match status" value="1"/>
</dbReference>
<dbReference type="EMBL" id="FQXG01000004">
    <property type="protein sequence ID" value="SHH78369.1"/>
    <property type="molecule type" value="Genomic_DNA"/>
</dbReference>
<sequence length="338" mass="36342">MKKHAFMVLGLAMTLPAQADSPEVYGRFWLAANHSDNGLVSKEKVAGGALENYASFVGIKGEERLSETLAFIYKFEAGFENFDNSDDKVFKSRNTYIGFDSSYGQVVFGRNDTVFKKTEGRVDQFNITAHDMDLFISGNDRLGDSVTYYSPKLAGVTLGASYTLKDDFGGRAELDGANNYAISATLGDPRLSSAGHYLGVSYADGLNGLEAVRVVGGIKLGAIDLGALYQHSDSLVYDQLSGSSALVSAAWKQGAHTVKAQAVYDDAGLGKLVKNAGADLDSVEDAESWGVSLGYDYKLSKPLTLGAALSYVDGEYRSNGMTTEFDDVAMTVHTKFLF</sequence>
<dbReference type="SUPFAM" id="SSF56935">
    <property type="entry name" value="Porins"/>
    <property type="match status" value="1"/>
</dbReference>
<dbReference type="PANTHER" id="PTHR34501:SF9">
    <property type="entry name" value="MAJOR OUTER MEMBRANE PROTEIN P.IA"/>
    <property type="match status" value="1"/>
</dbReference>
<dbReference type="InterPro" id="IPR050298">
    <property type="entry name" value="Gram-neg_bact_OMP"/>
</dbReference>
<feature type="chain" id="PRO_5009914514" evidence="11">
    <location>
        <begin position="20"/>
        <end position="338"/>
    </location>
</feature>
<reference evidence="13 14" key="1">
    <citation type="submission" date="2016-11" db="EMBL/GenBank/DDBJ databases">
        <authorList>
            <person name="Jaros S."/>
            <person name="Januszkiewicz K."/>
            <person name="Wedrychowicz H."/>
        </authorList>
    </citation>
    <scope>NUCLEOTIDE SEQUENCE [LARGE SCALE GENOMIC DNA]</scope>
    <source>
        <strain evidence="13 14">DSM 16917</strain>
    </source>
</reference>
<dbReference type="GO" id="GO:0006811">
    <property type="term" value="P:monoatomic ion transport"/>
    <property type="evidence" value="ECO:0007669"/>
    <property type="project" value="UniProtKB-KW"/>
</dbReference>
<dbReference type="PANTHER" id="PTHR34501">
    <property type="entry name" value="PROTEIN YDDL-RELATED"/>
    <property type="match status" value="1"/>
</dbReference>
<dbReference type="CDD" id="cd00342">
    <property type="entry name" value="gram_neg_porins"/>
    <property type="match status" value="1"/>
</dbReference>
<evidence type="ECO:0000259" key="12">
    <source>
        <dbReference type="Pfam" id="PF13609"/>
    </source>
</evidence>
<evidence type="ECO:0000313" key="14">
    <source>
        <dbReference type="Proteomes" id="UP000184268"/>
    </source>
</evidence>
<evidence type="ECO:0000256" key="1">
    <source>
        <dbReference type="ARBA" id="ARBA00004571"/>
    </source>
</evidence>
<keyword evidence="7" id="KW-0406">Ion transport</keyword>
<keyword evidence="6 11" id="KW-0732">Signal</keyword>
<dbReference type="GO" id="GO:0046930">
    <property type="term" value="C:pore complex"/>
    <property type="evidence" value="ECO:0007669"/>
    <property type="project" value="UniProtKB-KW"/>
</dbReference>
<comment type="subunit">
    <text evidence="2">Homotrimer.</text>
</comment>
<dbReference type="AlphaFoldDB" id="A0A1M5VSW4"/>
<keyword evidence="14" id="KW-1185">Reference proteome</keyword>
<dbReference type="GO" id="GO:0015288">
    <property type="term" value="F:porin activity"/>
    <property type="evidence" value="ECO:0007669"/>
    <property type="project" value="UniProtKB-KW"/>
</dbReference>
<dbReference type="Proteomes" id="UP000184268">
    <property type="component" value="Unassembled WGS sequence"/>
</dbReference>
<comment type="subcellular location">
    <subcellularLocation>
        <location evidence="1">Cell outer membrane</location>
        <topology evidence="1">Multi-pass membrane protein</topology>
    </subcellularLocation>
</comment>
<keyword evidence="8" id="KW-0626">Porin</keyword>
<keyword evidence="10" id="KW-0998">Cell outer membrane</keyword>
<evidence type="ECO:0000256" key="9">
    <source>
        <dbReference type="ARBA" id="ARBA00023136"/>
    </source>
</evidence>
<accession>A0A1M5VSW4</accession>
<keyword evidence="9" id="KW-0472">Membrane</keyword>
<organism evidence="13 14">
    <name type="scientific">Ferrimonas marina</name>
    <dbReference type="NCBI Taxonomy" id="299255"/>
    <lineage>
        <taxon>Bacteria</taxon>
        <taxon>Pseudomonadati</taxon>
        <taxon>Pseudomonadota</taxon>
        <taxon>Gammaproteobacteria</taxon>
        <taxon>Alteromonadales</taxon>
        <taxon>Ferrimonadaceae</taxon>
        <taxon>Ferrimonas</taxon>
    </lineage>
</organism>
<dbReference type="RefSeq" id="WP_067657156.1">
    <property type="nucleotide sequence ID" value="NZ_FQXG01000004.1"/>
</dbReference>
<name>A0A1M5VSW4_9GAMM</name>
<evidence type="ECO:0000256" key="3">
    <source>
        <dbReference type="ARBA" id="ARBA00022448"/>
    </source>
</evidence>
<evidence type="ECO:0000256" key="4">
    <source>
        <dbReference type="ARBA" id="ARBA00022452"/>
    </source>
</evidence>
<gene>
    <name evidence="13" type="ORF">SAMN02745129_2969</name>
</gene>
<proteinExistence type="predicted"/>
<evidence type="ECO:0000256" key="11">
    <source>
        <dbReference type="SAM" id="SignalP"/>
    </source>
</evidence>
<dbReference type="STRING" id="299255.SAMN02745129_2969"/>
<keyword evidence="3" id="KW-0813">Transport</keyword>
<feature type="signal peptide" evidence="11">
    <location>
        <begin position="1"/>
        <end position="19"/>
    </location>
</feature>
<feature type="domain" description="Porin" evidence="12">
    <location>
        <begin position="9"/>
        <end position="314"/>
    </location>
</feature>
<evidence type="ECO:0000256" key="2">
    <source>
        <dbReference type="ARBA" id="ARBA00011233"/>
    </source>
</evidence>
<keyword evidence="5" id="KW-0812">Transmembrane</keyword>
<dbReference type="Pfam" id="PF13609">
    <property type="entry name" value="Porin_4"/>
    <property type="match status" value="1"/>
</dbReference>
<evidence type="ECO:0000256" key="10">
    <source>
        <dbReference type="ARBA" id="ARBA00023237"/>
    </source>
</evidence>
<dbReference type="InterPro" id="IPR002299">
    <property type="entry name" value="Porin_Neis"/>
</dbReference>
<dbReference type="OrthoDB" id="8173690at2"/>
<dbReference type="GO" id="GO:0009279">
    <property type="term" value="C:cell outer membrane"/>
    <property type="evidence" value="ECO:0007669"/>
    <property type="project" value="UniProtKB-SubCell"/>
</dbReference>
<dbReference type="InterPro" id="IPR033900">
    <property type="entry name" value="Gram_neg_porin_domain"/>
</dbReference>
<keyword evidence="4" id="KW-1134">Transmembrane beta strand</keyword>
<evidence type="ECO:0000256" key="8">
    <source>
        <dbReference type="ARBA" id="ARBA00023114"/>
    </source>
</evidence>
<protein>
    <submittedName>
        <fullName evidence="13">Outer membrane protein (Porin)</fullName>
    </submittedName>
</protein>